<organism evidence="3 4">
    <name type="scientific">Zopfia rhizophila CBS 207.26</name>
    <dbReference type="NCBI Taxonomy" id="1314779"/>
    <lineage>
        <taxon>Eukaryota</taxon>
        <taxon>Fungi</taxon>
        <taxon>Dikarya</taxon>
        <taxon>Ascomycota</taxon>
        <taxon>Pezizomycotina</taxon>
        <taxon>Dothideomycetes</taxon>
        <taxon>Dothideomycetes incertae sedis</taxon>
        <taxon>Zopfiaceae</taxon>
        <taxon>Zopfia</taxon>
    </lineage>
</organism>
<dbReference type="OrthoDB" id="3793429at2759"/>
<accession>A0A6A6DTC7</accession>
<protein>
    <submittedName>
        <fullName evidence="3">Uncharacterized protein</fullName>
    </submittedName>
</protein>
<keyword evidence="4" id="KW-1185">Reference proteome</keyword>
<feature type="compositionally biased region" description="Basic and acidic residues" evidence="2">
    <location>
        <begin position="528"/>
        <end position="552"/>
    </location>
</feature>
<keyword evidence="1" id="KW-0175">Coiled coil</keyword>
<dbReference type="AlphaFoldDB" id="A0A6A6DTC7"/>
<sequence length="657" mass="76815">MPLILAEELDTLTVQGIQEWDQRAGDGTRIFIDVIDKHNLTDERLERLKQISPRRSPTPSDTASTPITTIGGVEFTWEELTELKRISAYEKYQELKNMGGRPSREINPDPGPCPPWKSERDKEYHVSDHWGGENGRMGDETTRWLDFRWYQFKMREDPERFDKYKAAVHKHRQEKGIDWAVELQLDRQTKLDEWREYYIYEHRKRHALEKKLDRAKRELEPAKERMMEAKRNGSVGVPETVLLERAADMVMYREKISQAQKEVEMAQKRLVVLRIEESFSAAQRDMLIMQAEEDLESAQKRLEAEKSDELEQLNKEAQRENAREHLAIAQGKVNGANTRLEQLDTLLEWIVGQFAKITTEYASSSWGSQHNRELLEGWERYYVYMRKRLQEEQDRVAKRVQEGVKEWPRESEHYWIQSQKELVERKEERLKNLWAWVEREFPEIAAKYAPFSQDSQSNDDHQGKADPPYSKPSPNELARKASRSDVGKNTWRKRGSAKERSPLSQVQPSKVSKPSRRGRPPLNQKRSTTRDRVWLPKGHTNDTRQIKGREPPKVAVRRSKRISQRMFDPAPPCPTEKSSQRRPEGTLRRSTRILDSTKKIHTPGPNPDVKSARSSTTARRKSTRRTTVHTNTAYSGKPQGISKTRHWKATSKKGEIV</sequence>
<evidence type="ECO:0000256" key="1">
    <source>
        <dbReference type="SAM" id="Coils"/>
    </source>
</evidence>
<evidence type="ECO:0000313" key="3">
    <source>
        <dbReference type="EMBL" id="KAF2181220.1"/>
    </source>
</evidence>
<feature type="compositionally biased region" description="Basic and acidic residues" evidence="2">
    <location>
        <begin position="578"/>
        <end position="587"/>
    </location>
</feature>
<gene>
    <name evidence="3" type="ORF">K469DRAFT_692103</name>
</gene>
<dbReference type="Proteomes" id="UP000800200">
    <property type="component" value="Unassembled WGS sequence"/>
</dbReference>
<feature type="coiled-coil region" evidence="1">
    <location>
        <begin position="205"/>
        <end position="330"/>
    </location>
</feature>
<feature type="compositionally biased region" description="Polar residues" evidence="2">
    <location>
        <begin position="502"/>
        <end position="512"/>
    </location>
</feature>
<evidence type="ECO:0000313" key="4">
    <source>
        <dbReference type="Proteomes" id="UP000800200"/>
    </source>
</evidence>
<feature type="compositionally biased region" description="Basic and acidic residues" evidence="2">
    <location>
        <begin position="477"/>
        <end position="486"/>
    </location>
</feature>
<proteinExistence type="predicted"/>
<dbReference type="EMBL" id="ML994653">
    <property type="protein sequence ID" value="KAF2181220.1"/>
    <property type="molecule type" value="Genomic_DNA"/>
</dbReference>
<feature type="region of interest" description="Disordered" evidence="2">
    <location>
        <begin position="450"/>
        <end position="657"/>
    </location>
</feature>
<reference evidence="3" key="1">
    <citation type="journal article" date="2020" name="Stud. Mycol.">
        <title>101 Dothideomycetes genomes: a test case for predicting lifestyles and emergence of pathogens.</title>
        <authorList>
            <person name="Haridas S."/>
            <person name="Albert R."/>
            <person name="Binder M."/>
            <person name="Bloem J."/>
            <person name="Labutti K."/>
            <person name="Salamov A."/>
            <person name="Andreopoulos B."/>
            <person name="Baker S."/>
            <person name="Barry K."/>
            <person name="Bills G."/>
            <person name="Bluhm B."/>
            <person name="Cannon C."/>
            <person name="Castanera R."/>
            <person name="Culley D."/>
            <person name="Daum C."/>
            <person name="Ezra D."/>
            <person name="Gonzalez J."/>
            <person name="Henrissat B."/>
            <person name="Kuo A."/>
            <person name="Liang C."/>
            <person name="Lipzen A."/>
            <person name="Lutzoni F."/>
            <person name="Magnuson J."/>
            <person name="Mondo S."/>
            <person name="Nolan M."/>
            <person name="Ohm R."/>
            <person name="Pangilinan J."/>
            <person name="Park H.-J."/>
            <person name="Ramirez L."/>
            <person name="Alfaro M."/>
            <person name="Sun H."/>
            <person name="Tritt A."/>
            <person name="Yoshinaga Y."/>
            <person name="Zwiers L.-H."/>
            <person name="Turgeon B."/>
            <person name="Goodwin S."/>
            <person name="Spatafora J."/>
            <person name="Crous P."/>
            <person name="Grigoriev I."/>
        </authorList>
    </citation>
    <scope>NUCLEOTIDE SEQUENCE</scope>
    <source>
        <strain evidence="3">CBS 207.26</strain>
    </source>
</reference>
<name>A0A6A6DTC7_9PEZI</name>
<feature type="compositionally biased region" description="Basic residues" evidence="2">
    <location>
        <begin position="618"/>
        <end position="627"/>
    </location>
</feature>
<evidence type="ECO:0000256" key="2">
    <source>
        <dbReference type="SAM" id="MobiDB-lite"/>
    </source>
</evidence>